<dbReference type="KEGG" id="abi:Aboo_0502"/>
<evidence type="ECO:0000313" key="2">
    <source>
        <dbReference type="Proteomes" id="UP000001400"/>
    </source>
</evidence>
<dbReference type="Proteomes" id="UP000001400">
    <property type="component" value="Chromosome"/>
</dbReference>
<sequence length="66" mass="7752">MENRCIICGKKLHDPFALYCAECEYELKRARLGDEETVEDYINRVKMENMHPHADLKGVKSLDSFF</sequence>
<organism evidence="1 2">
    <name type="scientific">Aciduliprofundum boonei (strain DSM 19572 / T469)</name>
    <dbReference type="NCBI Taxonomy" id="439481"/>
    <lineage>
        <taxon>Archaea</taxon>
        <taxon>Methanobacteriati</taxon>
        <taxon>Thermoplasmatota</taxon>
        <taxon>DHVE2 group</taxon>
        <taxon>Candidatus Aciduliprofundum</taxon>
    </lineage>
</organism>
<accession>D3TCM8</accession>
<dbReference type="HOGENOM" id="CLU_2839168_0_0_2"/>
<name>D3TCM8_ACIB4</name>
<evidence type="ECO:0000313" key="1">
    <source>
        <dbReference type="EMBL" id="ADD08313.1"/>
    </source>
</evidence>
<keyword evidence="2" id="KW-1185">Reference proteome</keyword>
<reference evidence="1" key="1">
    <citation type="submission" date="2010-02" db="EMBL/GenBank/DDBJ databases">
        <title>Complete sequence of Aciduliprofundum boonei T469.</title>
        <authorList>
            <consortium name="US DOE Joint Genome Institute"/>
            <person name="Lucas S."/>
            <person name="Copeland A."/>
            <person name="Lapidus A."/>
            <person name="Cheng J.-F."/>
            <person name="Bruce D."/>
            <person name="Goodwin L."/>
            <person name="Pitluck S."/>
            <person name="Saunders E."/>
            <person name="Detter J.C."/>
            <person name="Han C."/>
            <person name="Tapia R."/>
            <person name="Land M."/>
            <person name="Hauser L."/>
            <person name="Kyrpides N."/>
            <person name="Mikhailova N."/>
            <person name="Flores G."/>
            <person name="Reysenbach A.-L."/>
            <person name="Woyke T."/>
        </authorList>
    </citation>
    <scope>NUCLEOTIDE SEQUENCE</scope>
    <source>
        <strain evidence="1">T469</strain>
    </source>
</reference>
<gene>
    <name evidence="1" type="ordered locus">Aboo_0502</name>
</gene>
<proteinExistence type="predicted"/>
<dbReference type="AlphaFoldDB" id="D3TCM8"/>
<protein>
    <submittedName>
        <fullName evidence="1">Uncharacterized protein</fullName>
    </submittedName>
</protein>
<dbReference type="EMBL" id="CP001941">
    <property type="protein sequence ID" value="ADD08313.1"/>
    <property type="molecule type" value="Genomic_DNA"/>
</dbReference>